<sequence length="838" mass="84650">MRGVATMVGLAWQTMRTRLSGFVGAFLAVLCGTAVVAACGVLIESGLRAGVGPQRYAGADVVVGGEQTVRPDGVDVLGGLPVAEQPTVDAGVVGRIAAIEGVRAAVGEVDFPATVITDRGPVPSRGHNWAAAVLAPFTLTEGEAPDGPDEVVLDAGVARGVAVGARVRVETPASSREYRVVGVASAPGVTRQAAVYFSEGQATALFGRPGRVHAIGVLGDGVLGDGVAGRVEQALGEGFEVTTGAERGAVEFSDVGQARALLTAIAGSFGGVALLVMVFVVSSTLALSVAQRRREFALLRAVAATPRQVRALIGGETLLVAGVAAVLGGIGGLLVAGWLRDAFAVIGIVPADFELALGPIPVVAAVALGVGAARLAAYVAGRKPSRISPVEALGEAAIEPRGLGRARTVAGVLVTAAGVGAATVPLFLDSPVVAGISALSALVIVIGVGLLGPVVVGAAVRLVAAPLGRLSRVGGYLAAANSLANTRRLAAAITPIMLAVGFAVAQFFSQTTHTDAVRQQTEAATLADYAIAGPGLSPRVAAEARRVPGVAAATSVVRTQVFTTTTMGENVDLEQGAALGVDGDQVRGAVDLGTVTGDLAALTGDTVALSENQADWMDKRLGDPVPLYFGDGQFATPRLVATYTHHLAFGDFVLPADLARAHTTDAVDSSVLVRLAPSADAGAVSAALRALSPTITVGETVPTADPPQAFWVNLVAFAVILGYIVIAVGNTLVMTTAQRAREFAVLRMVGTTRRQVRQMMWLEAGLTGVIAAVIGTLIPAVPLVLLGIGLAGDPIPAGPVGVYLAVVGAAVLLALVTTAIPTRVALRTNPMTAISLRD</sequence>
<evidence type="ECO:0000256" key="5">
    <source>
        <dbReference type="ARBA" id="ARBA00023136"/>
    </source>
</evidence>
<evidence type="ECO:0000256" key="1">
    <source>
        <dbReference type="ARBA" id="ARBA00004651"/>
    </source>
</evidence>
<name>A0A1H9LFH0_9PSEU</name>
<evidence type="ECO:0000313" key="8">
    <source>
        <dbReference type="EMBL" id="SER09875.1"/>
    </source>
</evidence>
<feature type="transmembrane region" description="Helical" evidence="6">
    <location>
        <begin position="409"/>
        <end position="428"/>
    </location>
</feature>
<comment type="subcellular location">
    <subcellularLocation>
        <location evidence="1">Cell membrane</location>
        <topology evidence="1">Multi-pass membrane protein</topology>
    </subcellularLocation>
</comment>
<dbReference type="InterPro" id="IPR003838">
    <property type="entry name" value="ABC3_permease_C"/>
</dbReference>
<keyword evidence="2" id="KW-1003">Cell membrane</keyword>
<dbReference type="GO" id="GO:0005886">
    <property type="term" value="C:plasma membrane"/>
    <property type="evidence" value="ECO:0007669"/>
    <property type="project" value="UniProtKB-SubCell"/>
</dbReference>
<feature type="domain" description="ABC3 transporter permease C-terminal" evidence="7">
    <location>
        <begin position="268"/>
        <end position="389"/>
    </location>
</feature>
<dbReference type="PANTHER" id="PTHR30287">
    <property type="entry name" value="MEMBRANE COMPONENT OF PREDICTED ABC SUPERFAMILY METABOLITE UPTAKE TRANSPORTER"/>
    <property type="match status" value="1"/>
</dbReference>
<evidence type="ECO:0000259" key="7">
    <source>
        <dbReference type="Pfam" id="PF02687"/>
    </source>
</evidence>
<feature type="transmembrane region" description="Helical" evidence="6">
    <location>
        <begin position="800"/>
        <end position="821"/>
    </location>
</feature>
<feature type="transmembrane region" description="Helical" evidence="6">
    <location>
        <begin position="317"/>
        <end position="339"/>
    </location>
</feature>
<feature type="transmembrane region" description="Helical" evidence="6">
    <location>
        <begin position="261"/>
        <end position="290"/>
    </location>
</feature>
<feature type="transmembrane region" description="Helical" evidence="6">
    <location>
        <begin position="434"/>
        <end position="464"/>
    </location>
</feature>
<dbReference type="AlphaFoldDB" id="A0A1H9LFH0"/>
<feature type="transmembrane region" description="Helical" evidence="6">
    <location>
        <begin position="710"/>
        <end position="733"/>
    </location>
</feature>
<feature type="transmembrane region" description="Helical" evidence="6">
    <location>
        <begin position="761"/>
        <end position="788"/>
    </location>
</feature>
<organism evidence="8 9">
    <name type="scientific">Actinokineospora terrae</name>
    <dbReference type="NCBI Taxonomy" id="155974"/>
    <lineage>
        <taxon>Bacteria</taxon>
        <taxon>Bacillati</taxon>
        <taxon>Actinomycetota</taxon>
        <taxon>Actinomycetes</taxon>
        <taxon>Pseudonocardiales</taxon>
        <taxon>Pseudonocardiaceae</taxon>
        <taxon>Actinokineospora</taxon>
    </lineage>
</organism>
<accession>A0A1H9LFH0</accession>
<reference evidence="9" key="1">
    <citation type="submission" date="2016-10" db="EMBL/GenBank/DDBJ databases">
        <authorList>
            <person name="Varghese N."/>
            <person name="Submissions S."/>
        </authorList>
    </citation>
    <scope>NUCLEOTIDE SEQUENCE [LARGE SCALE GENOMIC DNA]</scope>
    <source>
        <strain evidence="9">DSM 44260</strain>
    </source>
</reference>
<feature type="transmembrane region" description="Helical" evidence="6">
    <location>
        <begin position="359"/>
        <end position="380"/>
    </location>
</feature>
<keyword evidence="3 6" id="KW-0812">Transmembrane</keyword>
<keyword evidence="4 6" id="KW-1133">Transmembrane helix</keyword>
<dbReference type="EMBL" id="FOGI01000001">
    <property type="protein sequence ID" value="SER09875.1"/>
    <property type="molecule type" value="Genomic_DNA"/>
</dbReference>
<dbReference type="PANTHER" id="PTHR30287:SF1">
    <property type="entry name" value="INNER MEMBRANE PROTEIN"/>
    <property type="match status" value="1"/>
</dbReference>
<evidence type="ECO:0000256" key="4">
    <source>
        <dbReference type="ARBA" id="ARBA00022989"/>
    </source>
</evidence>
<dbReference type="Pfam" id="PF02687">
    <property type="entry name" value="FtsX"/>
    <property type="match status" value="2"/>
</dbReference>
<keyword evidence="9" id="KW-1185">Reference proteome</keyword>
<feature type="domain" description="ABC3 transporter permease C-terminal" evidence="7">
    <location>
        <begin position="715"/>
        <end position="830"/>
    </location>
</feature>
<dbReference type="STRING" id="155974.SAMN04487818_101575"/>
<evidence type="ECO:0000256" key="2">
    <source>
        <dbReference type="ARBA" id="ARBA00022475"/>
    </source>
</evidence>
<dbReference type="InterPro" id="IPR038766">
    <property type="entry name" value="Membrane_comp_ABC_pdt"/>
</dbReference>
<feature type="transmembrane region" description="Helical" evidence="6">
    <location>
        <begin position="489"/>
        <end position="508"/>
    </location>
</feature>
<evidence type="ECO:0000256" key="3">
    <source>
        <dbReference type="ARBA" id="ARBA00022692"/>
    </source>
</evidence>
<proteinExistence type="predicted"/>
<protein>
    <submittedName>
        <fullName evidence="8">Putative ABC transport system permease protein</fullName>
    </submittedName>
</protein>
<evidence type="ECO:0000256" key="6">
    <source>
        <dbReference type="SAM" id="Phobius"/>
    </source>
</evidence>
<dbReference type="Proteomes" id="UP000199051">
    <property type="component" value="Unassembled WGS sequence"/>
</dbReference>
<keyword evidence="5 6" id="KW-0472">Membrane</keyword>
<evidence type="ECO:0000313" key="9">
    <source>
        <dbReference type="Proteomes" id="UP000199051"/>
    </source>
</evidence>
<gene>
    <name evidence="8" type="ORF">SAMN04487818_101575</name>
</gene>